<keyword evidence="3" id="KW-1185">Reference proteome</keyword>
<name>A0A1V8M8X2_9GAMM</name>
<sequence>MLELNVHRYQFNGELKAPLQLNAYSGSMLRGAFGNALRKLACVTNMAQCKQCLLYRQCVYPQLFEPPVPLHTELQQFSAIPSPFIIEPPPIGESSLAKGGNLQFNMVLIGQANQQLAFIIEAWKRAFQQGLGKQHAQLNLRMVYYQAAENSQTLIYQAQQPQLQAIPANKEQHLMQTDSITLSFVTPLRIQQKGKILSEHMSAKDFLMALVRRYYLLQEFYGIDYQAPQFSELAIKAAGIACHVKFQWYEWQRYSSRQKQAMKFGGVLGELQLQGDLSEFLSVLYWGQWLHVGNKTSFGMGQYKIA</sequence>
<dbReference type="OrthoDB" id="9787241at2"/>
<dbReference type="STRING" id="1420851.AU255_09010"/>
<dbReference type="InterPro" id="IPR019267">
    <property type="entry name" value="CRISPR-assoc_Cas6_C"/>
</dbReference>
<dbReference type="Gene3D" id="3.30.70.1900">
    <property type="match status" value="1"/>
</dbReference>
<dbReference type="Pfam" id="PF10040">
    <property type="entry name" value="CRISPR_Cas6"/>
    <property type="match status" value="1"/>
</dbReference>
<gene>
    <name evidence="2" type="ORF">AU255_09010</name>
</gene>
<accession>A0A1V8M8X2</accession>
<dbReference type="AlphaFoldDB" id="A0A1V8M8X2"/>
<dbReference type="Proteomes" id="UP000191980">
    <property type="component" value="Unassembled WGS sequence"/>
</dbReference>
<evidence type="ECO:0000313" key="3">
    <source>
        <dbReference type="Proteomes" id="UP000191980"/>
    </source>
</evidence>
<dbReference type="EMBL" id="LPUF01000001">
    <property type="protein sequence ID" value="OQK17978.1"/>
    <property type="molecule type" value="Genomic_DNA"/>
</dbReference>
<comment type="caution">
    <text evidence="2">The sequence shown here is derived from an EMBL/GenBank/DDBJ whole genome shotgun (WGS) entry which is preliminary data.</text>
</comment>
<dbReference type="RefSeq" id="WP_080522582.1">
    <property type="nucleotide sequence ID" value="NZ_LPUF01000001.1"/>
</dbReference>
<evidence type="ECO:0000259" key="1">
    <source>
        <dbReference type="Pfam" id="PF10040"/>
    </source>
</evidence>
<organism evidence="2 3">
    <name type="scientific">Methyloprofundus sedimenti</name>
    <dbReference type="NCBI Taxonomy" id="1420851"/>
    <lineage>
        <taxon>Bacteria</taxon>
        <taxon>Pseudomonadati</taxon>
        <taxon>Pseudomonadota</taxon>
        <taxon>Gammaproteobacteria</taxon>
        <taxon>Methylococcales</taxon>
        <taxon>Methylococcaceae</taxon>
        <taxon>Methyloprofundus</taxon>
    </lineage>
</organism>
<protein>
    <recommendedName>
        <fullName evidence="1">CRISPR-associated protein Cas6 C-terminal domain-containing protein</fullName>
    </recommendedName>
</protein>
<reference evidence="2 3" key="1">
    <citation type="submission" date="2015-12" db="EMBL/GenBank/DDBJ databases">
        <authorList>
            <person name="Shamseldin A."/>
            <person name="Moawad H."/>
            <person name="Abd El-Rahim W.M."/>
            <person name="Sadowsky M.J."/>
        </authorList>
    </citation>
    <scope>NUCLEOTIDE SEQUENCE [LARGE SCALE GENOMIC DNA]</scope>
    <source>
        <strain evidence="2 3">WF1</strain>
    </source>
</reference>
<feature type="domain" description="CRISPR-associated protein Cas6 C-terminal" evidence="1">
    <location>
        <begin position="182"/>
        <end position="303"/>
    </location>
</feature>
<proteinExistence type="predicted"/>
<evidence type="ECO:0000313" key="2">
    <source>
        <dbReference type="EMBL" id="OQK17978.1"/>
    </source>
</evidence>